<organism evidence="3">
    <name type="scientific">marine sediment metagenome</name>
    <dbReference type="NCBI Taxonomy" id="412755"/>
    <lineage>
        <taxon>unclassified sequences</taxon>
        <taxon>metagenomes</taxon>
        <taxon>ecological metagenomes</taxon>
    </lineage>
</organism>
<dbReference type="Pfam" id="PF12969">
    <property type="entry name" value="DUF3857"/>
    <property type="match status" value="1"/>
</dbReference>
<name>X0TNP2_9ZZZZ</name>
<reference evidence="3" key="1">
    <citation type="journal article" date="2014" name="Front. Microbiol.">
        <title>High frequency of phylogenetically diverse reductive dehalogenase-homologous genes in deep subseafloor sedimentary metagenomes.</title>
        <authorList>
            <person name="Kawai M."/>
            <person name="Futagami T."/>
            <person name="Toyoda A."/>
            <person name="Takaki Y."/>
            <person name="Nishi S."/>
            <person name="Hori S."/>
            <person name="Arai W."/>
            <person name="Tsubouchi T."/>
            <person name="Morono Y."/>
            <person name="Uchiyama I."/>
            <person name="Ito T."/>
            <person name="Fujiyama A."/>
            <person name="Inagaki F."/>
            <person name="Takami H."/>
        </authorList>
    </citation>
    <scope>NUCLEOTIDE SEQUENCE</scope>
    <source>
        <strain evidence="3">Expedition CK06-06</strain>
    </source>
</reference>
<dbReference type="InterPro" id="IPR024618">
    <property type="entry name" value="DUF3857"/>
</dbReference>
<protein>
    <recommendedName>
        <fullName evidence="4">Transglutaminase-like domain-containing protein</fullName>
    </recommendedName>
</protein>
<feature type="non-terminal residue" evidence="3">
    <location>
        <position position="532"/>
    </location>
</feature>
<proteinExistence type="predicted"/>
<dbReference type="InterPro" id="IPR038765">
    <property type="entry name" value="Papain-like_cys_pep_sf"/>
</dbReference>
<feature type="domain" description="DUF3857" evidence="2">
    <location>
        <begin position="55"/>
        <end position="239"/>
    </location>
</feature>
<comment type="caution">
    <text evidence="3">The sequence shown here is derived from an EMBL/GenBank/DDBJ whole genome shotgun (WGS) entry which is preliminary data.</text>
</comment>
<accession>X0TNP2</accession>
<dbReference type="SUPFAM" id="SSF54001">
    <property type="entry name" value="Cysteine proteinases"/>
    <property type="match status" value="1"/>
</dbReference>
<evidence type="ECO:0000259" key="1">
    <source>
        <dbReference type="Pfam" id="PF01841"/>
    </source>
</evidence>
<sequence>RIRFLAAVWVLAGAGLALAGDDDVKARIAAAGDADKYDADLVVVLDHTDVTVKPNGLGVAKSHKVIKVLRDGGIRSQAVQKLPFDPDTNRLDLIAVRVYRHDGDVEEIPVETKVQQPQPVWGMYWGAQQYVLSLPRLAVGDAIETITEKTGFNVAYLADEGFSDLNAKGVPLKPPVPGHWHDEVHFWSGLPVIEKRYTVRVPKDKPLQYEVYNGEVRTSVMFAGDHIVYTFEKNDIEPFKSEPSMESAPNVAPKLLLATLPTWEDKGRWLYGVSEPQLEADDAIRAKVAEIIKDCKTDEEKYTALDHWVAENIRYAGTSRGMCEGYTIHDIKEVFYDRCGVCKDKAGMLCGMLRVAGYDSYTVMTMARQRVDRIPADQFNHCVTCIRWPDGSLKLLDPTWMVKSRDNWSTLEPLQHVVYGIPEGKELSQSPYFSPEECQATWRARTKIDEHNRLTGSLDFIAVGTPEGRLRRTLGGYHPGERDKFFDNTFQRLAPNARPTKVACTDPVDFSGPLKIECEFEARANSGLNSST</sequence>
<dbReference type="InterPro" id="IPR002931">
    <property type="entry name" value="Transglutaminase-like"/>
</dbReference>
<evidence type="ECO:0008006" key="4">
    <source>
        <dbReference type="Google" id="ProtNLM"/>
    </source>
</evidence>
<dbReference type="Gene3D" id="3.10.620.30">
    <property type="match status" value="1"/>
</dbReference>
<dbReference type="Gene3D" id="2.60.40.3140">
    <property type="match status" value="1"/>
</dbReference>
<gene>
    <name evidence="3" type="ORF">S01H1_03461</name>
</gene>
<evidence type="ECO:0000259" key="2">
    <source>
        <dbReference type="Pfam" id="PF12969"/>
    </source>
</evidence>
<feature type="domain" description="Transglutaminase-like" evidence="1">
    <location>
        <begin position="287"/>
        <end position="374"/>
    </location>
</feature>
<dbReference type="EMBL" id="BARS01001884">
    <property type="protein sequence ID" value="GAF77725.1"/>
    <property type="molecule type" value="Genomic_DNA"/>
</dbReference>
<dbReference type="AlphaFoldDB" id="X0TNP2"/>
<dbReference type="Pfam" id="PF01841">
    <property type="entry name" value="Transglut_core"/>
    <property type="match status" value="1"/>
</dbReference>
<feature type="non-terminal residue" evidence="3">
    <location>
        <position position="1"/>
    </location>
</feature>
<evidence type="ECO:0000313" key="3">
    <source>
        <dbReference type="EMBL" id="GAF77725.1"/>
    </source>
</evidence>